<protein>
    <submittedName>
        <fullName evidence="2">Uncharacterized protein</fullName>
    </submittedName>
</protein>
<keyword evidence="1" id="KW-1133">Transmembrane helix</keyword>
<name>A0A849BN96_9ACTN</name>
<evidence type="ECO:0000313" key="2">
    <source>
        <dbReference type="EMBL" id="NNH24789.1"/>
    </source>
</evidence>
<proteinExistence type="predicted"/>
<keyword evidence="1" id="KW-0472">Membrane</keyword>
<sequence length="68" mass="6950">MTLGGATVVVAYTLFAVLLALVVVAVACWTQLEGRRARGDRLGRALAPLMRGLEAGGARAAAAGRSLL</sequence>
<comment type="caution">
    <text evidence="2">The sequence shown here is derived from an EMBL/GenBank/DDBJ whole genome shotgun (WGS) entry which is preliminary data.</text>
</comment>
<keyword evidence="1" id="KW-0812">Transmembrane</keyword>
<evidence type="ECO:0000313" key="3">
    <source>
        <dbReference type="Proteomes" id="UP000555552"/>
    </source>
</evidence>
<organism evidence="2 3">
    <name type="scientific">Pseudokineococcus marinus</name>
    <dbReference type="NCBI Taxonomy" id="351215"/>
    <lineage>
        <taxon>Bacteria</taxon>
        <taxon>Bacillati</taxon>
        <taxon>Actinomycetota</taxon>
        <taxon>Actinomycetes</taxon>
        <taxon>Kineosporiales</taxon>
        <taxon>Kineosporiaceae</taxon>
        <taxon>Pseudokineococcus</taxon>
    </lineage>
</organism>
<dbReference type="RefSeq" id="WP_171204490.1">
    <property type="nucleotide sequence ID" value="NZ_JABEMA010000517.1"/>
</dbReference>
<dbReference type="AlphaFoldDB" id="A0A849BN96"/>
<feature type="non-terminal residue" evidence="2">
    <location>
        <position position="68"/>
    </location>
</feature>
<evidence type="ECO:0000256" key="1">
    <source>
        <dbReference type="SAM" id="Phobius"/>
    </source>
</evidence>
<accession>A0A849BN96</accession>
<keyword evidence="3" id="KW-1185">Reference proteome</keyword>
<feature type="transmembrane region" description="Helical" evidence="1">
    <location>
        <begin position="6"/>
        <end position="29"/>
    </location>
</feature>
<dbReference type="Proteomes" id="UP000555552">
    <property type="component" value="Unassembled WGS sequence"/>
</dbReference>
<gene>
    <name evidence="2" type="ORF">HLB09_17175</name>
</gene>
<dbReference type="EMBL" id="JABEMA010000517">
    <property type="protein sequence ID" value="NNH24789.1"/>
    <property type="molecule type" value="Genomic_DNA"/>
</dbReference>
<reference evidence="2 3" key="1">
    <citation type="submission" date="2020-05" db="EMBL/GenBank/DDBJ databases">
        <title>MicrobeNet Type strains.</title>
        <authorList>
            <person name="Nicholson A.C."/>
        </authorList>
    </citation>
    <scope>NUCLEOTIDE SEQUENCE [LARGE SCALE GENOMIC DNA]</scope>
    <source>
        <strain evidence="2 3">JCM 14547</strain>
    </source>
</reference>